<keyword evidence="1" id="KW-1133">Transmembrane helix</keyword>
<accession>A0A4V0WPK3</accession>
<dbReference type="OrthoDB" id="2193500at2"/>
<evidence type="ECO:0000313" key="3">
    <source>
        <dbReference type="Proteomes" id="UP000290567"/>
    </source>
</evidence>
<keyword evidence="1" id="KW-0812">Transmembrane</keyword>
<name>A0A4V0WPK3_9ENTE</name>
<organism evidence="2 3">
    <name type="scientific">Enterococcus florum</name>
    <dbReference type="NCBI Taxonomy" id="2480627"/>
    <lineage>
        <taxon>Bacteria</taxon>
        <taxon>Bacillati</taxon>
        <taxon>Bacillota</taxon>
        <taxon>Bacilli</taxon>
        <taxon>Lactobacillales</taxon>
        <taxon>Enterococcaceae</taxon>
        <taxon>Enterococcus</taxon>
    </lineage>
</organism>
<feature type="transmembrane region" description="Helical" evidence="1">
    <location>
        <begin position="56"/>
        <end position="72"/>
    </location>
</feature>
<protein>
    <submittedName>
        <fullName evidence="2">Uncharacterized protein</fullName>
    </submittedName>
</protein>
<proteinExistence type="predicted"/>
<dbReference type="RefSeq" id="WP_146622596.1">
    <property type="nucleotide sequence ID" value="NZ_BJCC01000015.1"/>
</dbReference>
<evidence type="ECO:0000256" key="1">
    <source>
        <dbReference type="SAM" id="Phobius"/>
    </source>
</evidence>
<dbReference type="EMBL" id="BJCC01000015">
    <property type="protein sequence ID" value="GCF94159.1"/>
    <property type="molecule type" value="Genomic_DNA"/>
</dbReference>
<reference evidence="3" key="1">
    <citation type="submission" date="2019-02" db="EMBL/GenBank/DDBJ databases">
        <title>Draft genome sequence of Enterococcus sp. Gos25-1.</title>
        <authorList>
            <person name="Tanaka N."/>
            <person name="Shiwa Y."/>
            <person name="Fujita N."/>
        </authorList>
    </citation>
    <scope>NUCLEOTIDE SEQUENCE [LARGE SCALE GENOMIC DNA]</scope>
    <source>
        <strain evidence="3">Gos25-1</strain>
    </source>
</reference>
<sequence length="74" mass="7856">MMNETANYFEKLAKQMGLTIQLPRPSKEMKNTSALTNGLVGVGLITSGVVFRKTSLTVLGVVSIAGAVMLAIDE</sequence>
<keyword evidence="1" id="KW-0472">Membrane</keyword>
<comment type="caution">
    <text evidence="2">The sequence shown here is derived from an EMBL/GenBank/DDBJ whole genome shotgun (WGS) entry which is preliminary data.</text>
</comment>
<dbReference type="Proteomes" id="UP000290567">
    <property type="component" value="Unassembled WGS sequence"/>
</dbReference>
<keyword evidence="3" id="KW-1185">Reference proteome</keyword>
<gene>
    <name evidence="2" type="ORF">NRIC_20500</name>
</gene>
<dbReference type="AlphaFoldDB" id="A0A4V0WPK3"/>
<evidence type="ECO:0000313" key="2">
    <source>
        <dbReference type="EMBL" id="GCF94159.1"/>
    </source>
</evidence>